<evidence type="ECO:0000256" key="1">
    <source>
        <dbReference type="SAM" id="Phobius"/>
    </source>
</evidence>
<dbReference type="KEGG" id="msaa:QYS49_39380"/>
<dbReference type="AlphaFoldDB" id="A0AA51NAA6"/>
<sequence>MKFTIVSSKRTKTYLLTLIFFVLSLIAILLAVFVFDANRNINGILAVCLSLSLILLAYVKQYIEIGVMELSTSGSLTIRSRVIGSHHLNLNQLKNLKLTLSSYERKVITGLAFSNEGTTGLGNYLKFTTQNRNNFQIEIFIKTKNQFEFLEKIKRQFQIPN</sequence>
<evidence type="ECO:0000313" key="3">
    <source>
        <dbReference type="Proteomes" id="UP001230496"/>
    </source>
</evidence>
<feature type="transmembrane region" description="Helical" evidence="1">
    <location>
        <begin position="41"/>
        <end position="59"/>
    </location>
</feature>
<dbReference type="Proteomes" id="UP001230496">
    <property type="component" value="Chromosome"/>
</dbReference>
<keyword evidence="1" id="KW-0812">Transmembrane</keyword>
<gene>
    <name evidence="2" type="ORF">QYS49_39380</name>
</gene>
<keyword evidence="3" id="KW-1185">Reference proteome</keyword>
<dbReference type="EMBL" id="CP129971">
    <property type="protein sequence ID" value="WMN11721.1"/>
    <property type="molecule type" value="Genomic_DNA"/>
</dbReference>
<protein>
    <recommendedName>
        <fullName evidence="4">PH domain-containing protein</fullName>
    </recommendedName>
</protein>
<name>A0AA51NAA6_9BACT</name>
<proteinExistence type="predicted"/>
<reference evidence="2 3" key="1">
    <citation type="submission" date="2023-08" db="EMBL/GenBank/DDBJ databases">
        <title>Comparative genomics and taxonomic characterization of three novel marine species of genus Marivirga.</title>
        <authorList>
            <person name="Muhammad N."/>
            <person name="Kim S.-G."/>
        </authorList>
    </citation>
    <scope>NUCLEOTIDE SEQUENCE [LARGE SCALE GENOMIC DNA]</scope>
    <source>
        <strain evidence="2 3">BDSF4-3</strain>
    </source>
</reference>
<feature type="transmembrane region" description="Helical" evidence="1">
    <location>
        <begin position="12"/>
        <end position="35"/>
    </location>
</feature>
<keyword evidence="1" id="KW-1133">Transmembrane helix</keyword>
<organism evidence="2 3">
    <name type="scientific">Marivirga salinarum</name>
    <dbReference type="NCBI Taxonomy" id="3059078"/>
    <lineage>
        <taxon>Bacteria</taxon>
        <taxon>Pseudomonadati</taxon>
        <taxon>Bacteroidota</taxon>
        <taxon>Cytophagia</taxon>
        <taxon>Cytophagales</taxon>
        <taxon>Marivirgaceae</taxon>
        <taxon>Marivirga</taxon>
    </lineage>
</organism>
<accession>A0AA51NAA6</accession>
<evidence type="ECO:0008006" key="4">
    <source>
        <dbReference type="Google" id="ProtNLM"/>
    </source>
</evidence>
<keyword evidence="1" id="KW-0472">Membrane</keyword>
<dbReference type="RefSeq" id="WP_308349371.1">
    <property type="nucleotide sequence ID" value="NZ_CP129971.1"/>
</dbReference>
<evidence type="ECO:0000313" key="2">
    <source>
        <dbReference type="EMBL" id="WMN11721.1"/>
    </source>
</evidence>